<sequence length="113" mass="13154">MVRWTTFLTSKSLTESFNTGNAFEEHTLSYVQVTNKALIYEEQRLQIEELDEWRTQKSRTHDKPKPRHNGLNVLSNQLKVGDEVLLDAADPHITPSEPMEQSLLRYLPFSHMV</sequence>
<name>A0A2P5XF25_GOSBA</name>
<evidence type="ECO:0000313" key="2">
    <source>
        <dbReference type="EMBL" id="PPS01927.1"/>
    </source>
</evidence>
<evidence type="ECO:0000313" key="3">
    <source>
        <dbReference type="Proteomes" id="UP000239757"/>
    </source>
</evidence>
<dbReference type="AlphaFoldDB" id="A0A2P5XF25"/>
<reference evidence="2 3" key="1">
    <citation type="submission" date="2015-01" db="EMBL/GenBank/DDBJ databases">
        <title>Genome of allotetraploid Gossypium barbadense reveals genomic plasticity and fiber elongation in cotton evolution.</title>
        <authorList>
            <person name="Chen X."/>
            <person name="Liu X."/>
            <person name="Zhao B."/>
            <person name="Zheng H."/>
            <person name="Hu Y."/>
            <person name="Lu G."/>
            <person name="Yang C."/>
            <person name="Chen J."/>
            <person name="Shan C."/>
            <person name="Zhang L."/>
            <person name="Zhou Y."/>
            <person name="Wang L."/>
            <person name="Guo W."/>
            <person name="Bai Y."/>
            <person name="Ruan J."/>
            <person name="Shangguan X."/>
            <person name="Mao Y."/>
            <person name="Jiang J."/>
            <person name="Zhu Y."/>
            <person name="Lei J."/>
            <person name="Kang H."/>
            <person name="Chen S."/>
            <person name="He X."/>
            <person name="Wang R."/>
            <person name="Wang Y."/>
            <person name="Chen J."/>
            <person name="Wang L."/>
            <person name="Yu S."/>
            <person name="Wang B."/>
            <person name="Wei J."/>
            <person name="Song S."/>
            <person name="Lu X."/>
            <person name="Gao Z."/>
            <person name="Gu W."/>
            <person name="Deng X."/>
            <person name="Ma D."/>
            <person name="Wang S."/>
            <person name="Liang W."/>
            <person name="Fang L."/>
            <person name="Cai C."/>
            <person name="Zhu X."/>
            <person name="Zhou B."/>
            <person name="Zhang Y."/>
            <person name="Chen Z."/>
            <person name="Xu S."/>
            <person name="Zhu R."/>
            <person name="Wang S."/>
            <person name="Zhang T."/>
            <person name="Zhao G."/>
        </authorList>
    </citation>
    <scope>NUCLEOTIDE SEQUENCE [LARGE SCALE GENOMIC DNA]</scope>
    <source>
        <strain evidence="3">cv. Xinhai21</strain>
        <tissue evidence="2">Leaf</tissue>
    </source>
</reference>
<gene>
    <name evidence="2" type="ORF">GOBAR_AA18735</name>
</gene>
<accession>A0A2P5XF25</accession>
<feature type="compositionally biased region" description="Basic and acidic residues" evidence="1">
    <location>
        <begin position="54"/>
        <end position="63"/>
    </location>
</feature>
<organism evidence="2 3">
    <name type="scientific">Gossypium barbadense</name>
    <name type="common">Sea Island cotton</name>
    <name type="synonym">Hibiscus barbadensis</name>
    <dbReference type="NCBI Taxonomy" id="3634"/>
    <lineage>
        <taxon>Eukaryota</taxon>
        <taxon>Viridiplantae</taxon>
        <taxon>Streptophyta</taxon>
        <taxon>Embryophyta</taxon>
        <taxon>Tracheophyta</taxon>
        <taxon>Spermatophyta</taxon>
        <taxon>Magnoliopsida</taxon>
        <taxon>eudicotyledons</taxon>
        <taxon>Gunneridae</taxon>
        <taxon>Pentapetalae</taxon>
        <taxon>rosids</taxon>
        <taxon>malvids</taxon>
        <taxon>Malvales</taxon>
        <taxon>Malvaceae</taxon>
        <taxon>Malvoideae</taxon>
        <taxon>Gossypium</taxon>
    </lineage>
</organism>
<evidence type="ECO:0000256" key="1">
    <source>
        <dbReference type="SAM" id="MobiDB-lite"/>
    </source>
</evidence>
<protein>
    <submittedName>
        <fullName evidence="2">Uncharacterized protein</fullName>
    </submittedName>
</protein>
<proteinExistence type="predicted"/>
<feature type="region of interest" description="Disordered" evidence="1">
    <location>
        <begin position="54"/>
        <end position="73"/>
    </location>
</feature>
<dbReference type="Proteomes" id="UP000239757">
    <property type="component" value="Unassembled WGS sequence"/>
</dbReference>
<dbReference type="EMBL" id="KZ665025">
    <property type="protein sequence ID" value="PPS01927.1"/>
    <property type="molecule type" value="Genomic_DNA"/>
</dbReference>